<keyword evidence="5" id="KW-0653">Protein transport</keyword>
<keyword evidence="7" id="KW-0472">Membrane</keyword>
<proteinExistence type="inferred from homology"/>
<keyword evidence="6" id="KW-0333">Golgi apparatus</keyword>
<dbReference type="GO" id="GO:0000139">
    <property type="term" value="C:Golgi membrane"/>
    <property type="evidence" value="ECO:0007669"/>
    <property type="project" value="UniProtKB-SubCell"/>
</dbReference>
<feature type="region of interest" description="Disordered" evidence="10">
    <location>
        <begin position="166"/>
        <end position="185"/>
    </location>
</feature>
<dbReference type="GO" id="GO:0007030">
    <property type="term" value="P:Golgi organization"/>
    <property type="evidence" value="ECO:0007669"/>
    <property type="project" value="InterPro"/>
</dbReference>
<evidence type="ECO:0000256" key="9">
    <source>
        <dbReference type="SAM" id="Coils"/>
    </source>
</evidence>
<dbReference type="InterPro" id="IPR009316">
    <property type="entry name" value="COG2"/>
</dbReference>
<dbReference type="RefSeq" id="XP_024327287.1">
    <property type="nucleotide sequence ID" value="XM_024465458.1"/>
</dbReference>
<keyword evidence="4" id="KW-0813">Transport</keyword>
<dbReference type="AlphaFoldDB" id="A0A177AL66"/>
<gene>
    <name evidence="12" type="ORF">VC83_01784</name>
</gene>
<name>A0A177AL66_9PEZI</name>
<sequence>MNGFYFGGDSASASSADDEDNLPYPEALPRSDFLVPNFDASDYLSTLADRHQTLEDLRTDLRERSQALSKELLDLVNVNYEQFLSLGSDLRGGEEKVEDVRVGLLGLKRGFEEVRGKIKAKGQDVDGLLSEKSQINWEISTARTMLELDATLEELEENLMMGSVDRQTRDEVWSDSEDDEDEGGLTLDMATGGASIRKLQRLVRDYCHVVRMARAAGHENAFVATQQQRIGRVRGVLLLDLNTALKEANGSDDSSRARLVKVMGIYREMDEAAEAVKVLNGSEFRRKQQFGDT</sequence>
<dbReference type="GO" id="GO:0006891">
    <property type="term" value="P:intra-Golgi vesicle-mediated transport"/>
    <property type="evidence" value="ECO:0007669"/>
    <property type="project" value="TreeGrafter"/>
</dbReference>
<feature type="region of interest" description="Disordered" evidence="10">
    <location>
        <begin position="1"/>
        <end position="28"/>
    </location>
</feature>
<evidence type="ECO:0000256" key="3">
    <source>
        <dbReference type="ARBA" id="ARBA00020977"/>
    </source>
</evidence>
<evidence type="ECO:0000313" key="12">
    <source>
        <dbReference type="EMBL" id="OAF62013.1"/>
    </source>
</evidence>
<feature type="coiled-coil region" evidence="9">
    <location>
        <begin position="44"/>
        <end position="71"/>
    </location>
</feature>
<feature type="domain" description="Conserved oligomeric Golgi complex subunit 2 N-terminal" evidence="11">
    <location>
        <begin position="30"/>
        <end position="101"/>
    </location>
</feature>
<organism evidence="12">
    <name type="scientific">Pseudogymnoascus destructans</name>
    <dbReference type="NCBI Taxonomy" id="655981"/>
    <lineage>
        <taxon>Eukaryota</taxon>
        <taxon>Fungi</taxon>
        <taxon>Dikarya</taxon>
        <taxon>Ascomycota</taxon>
        <taxon>Pezizomycotina</taxon>
        <taxon>Leotiomycetes</taxon>
        <taxon>Thelebolales</taxon>
        <taxon>Thelebolaceae</taxon>
        <taxon>Pseudogymnoascus</taxon>
    </lineage>
</organism>
<evidence type="ECO:0000256" key="5">
    <source>
        <dbReference type="ARBA" id="ARBA00022927"/>
    </source>
</evidence>
<comment type="similarity">
    <text evidence="2">Belongs to the COG2 family.</text>
</comment>
<accession>A0A177AL66</accession>
<dbReference type="PANTHER" id="PTHR12961:SF0">
    <property type="entry name" value="CONSERVED OLIGOMERIC GOLGI COMPLEX SUBUNIT 2"/>
    <property type="match status" value="1"/>
</dbReference>
<dbReference type="eggNOG" id="ENOG502SCC7">
    <property type="taxonomic scope" value="Eukaryota"/>
</dbReference>
<keyword evidence="9" id="KW-0175">Coiled coil</keyword>
<dbReference type="Proteomes" id="UP000077154">
    <property type="component" value="Unassembled WGS sequence"/>
</dbReference>
<feature type="compositionally biased region" description="Acidic residues" evidence="10">
    <location>
        <begin position="173"/>
        <end position="183"/>
    </location>
</feature>
<dbReference type="GO" id="GO:0017119">
    <property type="term" value="C:Golgi transport complex"/>
    <property type="evidence" value="ECO:0007669"/>
    <property type="project" value="TreeGrafter"/>
</dbReference>
<protein>
    <recommendedName>
        <fullName evidence="3">Conserved oligomeric Golgi complex subunit 2</fullName>
    </recommendedName>
    <alternativeName>
        <fullName evidence="8">Component of oligomeric Golgi complex 2</fullName>
    </alternativeName>
</protein>
<dbReference type="PANTHER" id="PTHR12961">
    <property type="entry name" value="CONSERVED OLIGOMERIC GOLGI COMPLEX COMPONENT 2"/>
    <property type="match status" value="1"/>
</dbReference>
<evidence type="ECO:0000256" key="7">
    <source>
        <dbReference type="ARBA" id="ARBA00023136"/>
    </source>
</evidence>
<dbReference type="OrthoDB" id="1747252at2759"/>
<evidence type="ECO:0000256" key="4">
    <source>
        <dbReference type="ARBA" id="ARBA00022448"/>
    </source>
</evidence>
<evidence type="ECO:0000256" key="6">
    <source>
        <dbReference type="ARBA" id="ARBA00023034"/>
    </source>
</evidence>
<evidence type="ECO:0000256" key="1">
    <source>
        <dbReference type="ARBA" id="ARBA00004395"/>
    </source>
</evidence>
<reference evidence="12" key="1">
    <citation type="submission" date="2016-03" db="EMBL/GenBank/DDBJ databases">
        <title>Updated assembly of Pseudogymnoascus destructans, the fungus causing white-nose syndrome of bats.</title>
        <authorList>
            <person name="Palmer J.M."/>
            <person name="Drees K.P."/>
            <person name="Foster J.T."/>
            <person name="Lindner D.L."/>
        </authorList>
    </citation>
    <scope>NUCLEOTIDE SEQUENCE [LARGE SCALE GENOMIC DNA]</scope>
    <source>
        <strain evidence="12">20631-21</strain>
    </source>
</reference>
<dbReference type="GeneID" id="36284872"/>
<evidence type="ECO:0000256" key="8">
    <source>
        <dbReference type="ARBA" id="ARBA00031344"/>
    </source>
</evidence>
<evidence type="ECO:0000256" key="2">
    <source>
        <dbReference type="ARBA" id="ARBA00007603"/>
    </source>
</evidence>
<dbReference type="InterPro" id="IPR024602">
    <property type="entry name" value="COG_su2_N"/>
</dbReference>
<dbReference type="VEuPathDB" id="FungiDB:GMDG_03561"/>
<evidence type="ECO:0000259" key="11">
    <source>
        <dbReference type="Pfam" id="PF06148"/>
    </source>
</evidence>
<comment type="subcellular location">
    <subcellularLocation>
        <location evidence="1">Golgi apparatus membrane</location>
        <topology evidence="1">Peripheral membrane protein</topology>
    </subcellularLocation>
</comment>
<evidence type="ECO:0000256" key="10">
    <source>
        <dbReference type="SAM" id="MobiDB-lite"/>
    </source>
</evidence>
<dbReference type="EMBL" id="KV441388">
    <property type="protein sequence ID" value="OAF62013.1"/>
    <property type="molecule type" value="Genomic_DNA"/>
</dbReference>
<dbReference type="GO" id="GO:0015031">
    <property type="term" value="P:protein transport"/>
    <property type="evidence" value="ECO:0007669"/>
    <property type="project" value="UniProtKB-KW"/>
</dbReference>
<dbReference type="Pfam" id="PF06148">
    <property type="entry name" value="COG2_N"/>
    <property type="match status" value="1"/>
</dbReference>